<evidence type="ECO:0000313" key="1">
    <source>
        <dbReference type="EMBL" id="VEJ17014.1"/>
    </source>
</evidence>
<dbReference type="Proteomes" id="UP000275510">
    <property type="component" value="Chromosome"/>
</dbReference>
<organism evidence="1 2">
    <name type="scientific">Actinobacillus pleuropneumoniae</name>
    <name type="common">Haemophilus pleuropneumoniae</name>
    <dbReference type="NCBI Taxonomy" id="715"/>
    <lineage>
        <taxon>Bacteria</taxon>
        <taxon>Pseudomonadati</taxon>
        <taxon>Pseudomonadota</taxon>
        <taxon>Gammaproteobacteria</taxon>
        <taxon>Pasteurellales</taxon>
        <taxon>Pasteurellaceae</taxon>
        <taxon>Actinobacillus</taxon>
    </lineage>
</organism>
<dbReference type="EMBL" id="LR134515">
    <property type="protein sequence ID" value="VEJ17014.1"/>
    <property type="molecule type" value="Genomic_DNA"/>
</dbReference>
<proteinExistence type="predicted"/>
<accession>A0A448TZB2</accession>
<name>A0A448TZB2_ACTPL</name>
<reference evidence="1 2" key="1">
    <citation type="submission" date="2018-12" db="EMBL/GenBank/DDBJ databases">
        <authorList>
            <consortium name="Pathogen Informatics"/>
        </authorList>
    </citation>
    <scope>NUCLEOTIDE SEQUENCE [LARGE SCALE GENOMIC DNA]</scope>
    <source>
        <strain evidence="1 2">NCTC10976</strain>
    </source>
</reference>
<sequence>MIITMQDMRRVHFCAAGVQAFFERQGWDFNDFLQNGIDAEKFLSSGSVFARKCVNAAKQAQQARGEK</sequence>
<protein>
    <submittedName>
        <fullName evidence="1">Uncharacterized protein</fullName>
    </submittedName>
</protein>
<dbReference type="RefSeq" id="WP_005619744.1">
    <property type="nucleotide sequence ID" value="NZ_CBDBSX010000023.1"/>
</dbReference>
<gene>
    <name evidence="1" type="ORF">NCTC10976_01119</name>
</gene>
<dbReference type="AlphaFoldDB" id="A0A448TZB2"/>
<evidence type="ECO:0000313" key="2">
    <source>
        <dbReference type="Proteomes" id="UP000275510"/>
    </source>
</evidence>